<reference evidence="1" key="1">
    <citation type="submission" date="2023-03" db="EMBL/GenBank/DDBJ databases">
        <title>Massive genome expansion in bonnet fungi (Mycena s.s.) driven by repeated elements and novel gene families across ecological guilds.</title>
        <authorList>
            <consortium name="Lawrence Berkeley National Laboratory"/>
            <person name="Harder C.B."/>
            <person name="Miyauchi S."/>
            <person name="Viragh M."/>
            <person name="Kuo A."/>
            <person name="Thoen E."/>
            <person name="Andreopoulos B."/>
            <person name="Lu D."/>
            <person name="Skrede I."/>
            <person name="Drula E."/>
            <person name="Henrissat B."/>
            <person name="Morin E."/>
            <person name="Kohler A."/>
            <person name="Barry K."/>
            <person name="LaButti K."/>
            <person name="Morin E."/>
            <person name="Salamov A."/>
            <person name="Lipzen A."/>
            <person name="Mereny Z."/>
            <person name="Hegedus B."/>
            <person name="Baldrian P."/>
            <person name="Stursova M."/>
            <person name="Weitz H."/>
            <person name="Taylor A."/>
            <person name="Grigoriev I.V."/>
            <person name="Nagy L.G."/>
            <person name="Martin F."/>
            <person name="Kauserud H."/>
        </authorList>
    </citation>
    <scope>NUCLEOTIDE SEQUENCE</scope>
    <source>
        <strain evidence="1">CBHHK200</strain>
    </source>
</reference>
<keyword evidence="2" id="KW-1185">Reference proteome</keyword>
<evidence type="ECO:0000313" key="2">
    <source>
        <dbReference type="Proteomes" id="UP001218188"/>
    </source>
</evidence>
<protein>
    <submittedName>
        <fullName evidence="1">Uncharacterized protein</fullName>
    </submittedName>
</protein>
<accession>A0AAD6TAV3</accession>
<gene>
    <name evidence="1" type="ORF">C8F04DRAFT_1252203</name>
</gene>
<sequence>MPRAGTDFTVPHPNIAFFATENHASADSLVGCYTHNKHYQLALIRTLTEGNSFVYKTCIGSRDRASIPASPLHVYILGSIHDIEHTAISQKNLSIGRITVHKLKASTAKATDLFYRDFSALEGIILQEEKADTELLSIWTRRGDDGKEFPDDSIFVDYSCFAEARNRRTFANHPLMLPRFPDQYVDGILSKTYTLVAHKMRVLEEAELVSSCLTDP</sequence>
<dbReference type="EMBL" id="JARJCM010000013">
    <property type="protein sequence ID" value="KAJ7042227.1"/>
    <property type="molecule type" value="Genomic_DNA"/>
</dbReference>
<comment type="caution">
    <text evidence="1">The sequence shown here is derived from an EMBL/GenBank/DDBJ whole genome shotgun (WGS) entry which is preliminary data.</text>
</comment>
<evidence type="ECO:0000313" key="1">
    <source>
        <dbReference type="EMBL" id="KAJ7042227.1"/>
    </source>
</evidence>
<dbReference type="AlphaFoldDB" id="A0AAD6TAV3"/>
<organism evidence="1 2">
    <name type="scientific">Mycena alexandri</name>
    <dbReference type="NCBI Taxonomy" id="1745969"/>
    <lineage>
        <taxon>Eukaryota</taxon>
        <taxon>Fungi</taxon>
        <taxon>Dikarya</taxon>
        <taxon>Basidiomycota</taxon>
        <taxon>Agaricomycotina</taxon>
        <taxon>Agaricomycetes</taxon>
        <taxon>Agaricomycetidae</taxon>
        <taxon>Agaricales</taxon>
        <taxon>Marasmiineae</taxon>
        <taxon>Mycenaceae</taxon>
        <taxon>Mycena</taxon>
    </lineage>
</organism>
<proteinExistence type="predicted"/>
<name>A0AAD6TAV3_9AGAR</name>
<dbReference type="Proteomes" id="UP001218188">
    <property type="component" value="Unassembled WGS sequence"/>
</dbReference>